<evidence type="ECO:0000256" key="12">
    <source>
        <dbReference type="PROSITE-ProRule" id="PRU00278"/>
    </source>
</evidence>
<evidence type="ECO:0000259" key="14">
    <source>
        <dbReference type="PROSITE" id="PS50198"/>
    </source>
</evidence>
<proteinExistence type="inferred from homology"/>
<dbReference type="EMBL" id="NMRN01000015">
    <property type="protein sequence ID" value="PAS93554.1"/>
    <property type="molecule type" value="Genomic_DNA"/>
</dbReference>
<evidence type="ECO:0000313" key="15">
    <source>
        <dbReference type="EMBL" id="KAF7599668.1"/>
    </source>
</evidence>
<evidence type="ECO:0000256" key="8">
    <source>
        <dbReference type="ARBA" id="ARBA00023235"/>
    </source>
</evidence>
<keyword evidence="2" id="KW-1003">Cell membrane</keyword>
<comment type="similarity">
    <text evidence="9">Belongs to the PpiD chaperone family.</text>
</comment>
<evidence type="ECO:0000256" key="3">
    <source>
        <dbReference type="ARBA" id="ARBA00022519"/>
    </source>
</evidence>
<dbReference type="SUPFAM" id="SSF54534">
    <property type="entry name" value="FKBP-like"/>
    <property type="match status" value="1"/>
</dbReference>
<dbReference type="Proteomes" id="UP000623509">
    <property type="component" value="Unassembled WGS sequence"/>
</dbReference>
<evidence type="ECO:0000313" key="16">
    <source>
        <dbReference type="EMBL" id="PAS93554.1"/>
    </source>
</evidence>
<dbReference type="InterPro" id="IPR023058">
    <property type="entry name" value="PPIase_PpiC_CS"/>
</dbReference>
<keyword evidence="12" id="KW-0697">Rotamase</keyword>
<evidence type="ECO:0000256" key="5">
    <source>
        <dbReference type="ARBA" id="ARBA00022989"/>
    </source>
</evidence>
<reference evidence="15 18" key="1">
    <citation type="submission" date="2016-08" db="EMBL/GenBank/DDBJ databases">
        <title>Candidatus Dactylopiibacterium carminicum genome sequence.</title>
        <authorList>
            <person name="Ramirez-Puebla S.T."/>
            <person name="Ormeno-Orrillo E."/>
            <person name="Vera-Ponce De Leon A."/>
            <person name="Luis L."/>
            <person name="Sanchez-Flores A."/>
            <person name="Monica R."/>
            <person name="Martinez-Romero E."/>
        </authorList>
    </citation>
    <scope>NUCLEOTIDE SEQUENCE [LARGE SCALE GENOMIC DNA]</scope>
    <source>
        <strain evidence="15">END1</strain>
    </source>
</reference>
<keyword evidence="5 13" id="KW-1133">Transmembrane helix</keyword>
<keyword evidence="18" id="KW-1185">Reference proteome</keyword>
<dbReference type="PROSITE" id="PS50198">
    <property type="entry name" value="PPIC_PPIASE_2"/>
    <property type="match status" value="1"/>
</dbReference>
<dbReference type="Gene3D" id="3.10.50.40">
    <property type="match status" value="1"/>
</dbReference>
<accession>A0A272ETX4</accession>
<dbReference type="InterPro" id="IPR027304">
    <property type="entry name" value="Trigger_fact/SurA_dom_sf"/>
</dbReference>
<protein>
    <recommendedName>
        <fullName evidence="10">Periplasmic chaperone PpiD</fullName>
    </recommendedName>
    <alternativeName>
        <fullName evidence="11">Periplasmic folding chaperone</fullName>
    </alternativeName>
</protein>
<gene>
    <name evidence="15" type="ORF">BGI27_06750</name>
    <name evidence="16" type="ORF">CGU29_07075</name>
</gene>
<dbReference type="Proteomes" id="UP000216107">
    <property type="component" value="Unassembled WGS sequence"/>
</dbReference>
<keyword evidence="8 12" id="KW-0413">Isomerase</keyword>
<dbReference type="PANTHER" id="PTHR47529">
    <property type="entry name" value="PEPTIDYL-PROLYL CIS-TRANS ISOMERASE D"/>
    <property type="match status" value="1"/>
</dbReference>
<keyword evidence="4 13" id="KW-0812">Transmembrane</keyword>
<dbReference type="PROSITE" id="PS01096">
    <property type="entry name" value="PPIC_PPIASE_1"/>
    <property type="match status" value="1"/>
</dbReference>
<evidence type="ECO:0000256" key="2">
    <source>
        <dbReference type="ARBA" id="ARBA00022475"/>
    </source>
</evidence>
<keyword evidence="6 13" id="KW-0472">Membrane</keyword>
<keyword evidence="3" id="KW-0997">Cell inner membrane</keyword>
<dbReference type="PANTHER" id="PTHR47529:SF1">
    <property type="entry name" value="PERIPLASMIC CHAPERONE PPID"/>
    <property type="match status" value="1"/>
</dbReference>
<organism evidence="16 17">
    <name type="scientific">Candidatus Dactylopiibacterium carminicum</name>
    <dbReference type="NCBI Taxonomy" id="857335"/>
    <lineage>
        <taxon>Bacteria</taxon>
        <taxon>Pseudomonadati</taxon>
        <taxon>Pseudomonadota</taxon>
        <taxon>Betaproteobacteria</taxon>
        <taxon>Rhodocyclales</taxon>
        <taxon>Rhodocyclaceae</taxon>
        <taxon>Candidatus Dactylopiibacterium</taxon>
    </lineage>
</organism>
<dbReference type="SUPFAM" id="SSF109998">
    <property type="entry name" value="Triger factor/SurA peptide-binding domain-like"/>
    <property type="match status" value="1"/>
</dbReference>
<dbReference type="EMBL" id="MDUX01000016">
    <property type="protein sequence ID" value="KAF7599668.1"/>
    <property type="molecule type" value="Genomic_DNA"/>
</dbReference>
<comment type="subcellular location">
    <subcellularLocation>
        <location evidence="1">Cell inner membrane</location>
        <topology evidence="1">Single-pass type II membrane protein</topology>
        <orientation evidence="1">Periplasmic side</orientation>
    </subcellularLocation>
</comment>
<reference evidence="16 17" key="2">
    <citation type="submission" date="2017-07" db="EMBL/GenBank/DDBJ databases">
        <title>Candidatus Dactylopiibacterium carminicum, a nitrogen-fixing symbiont of the cochineal insect Dactylopius coccus and Dactylopius opuntiae (Hemiptera: Coccoidea: Dactylopiidae).</title>
        <authorList>
            <person name="Vera A."/>
        </authorList>
    </citation>
    <scope>NUCLEOTIDE SEQUENCE [LARGE SCALE GENOMIC DNA]</scope>
    <source>
        <strain evidence="16 17">NFDCM</strain>
    </source>
</reference>
<dbReference type="InterPro" id="IPR052029">
    <property type="entry name" value="PpiD_chaperone"/>
</dbReference>
<dbReference type="GO" id="GO:0003755">
    <property type="term" value="F:peptidyl-prolyl cis-trans isomerase activity"/>
    <property type="evidence" value="ECO:0007669"/>
    <property type="project" value="UniProtKB-KW"/>
</dbReference>
<sequence>MAVPFSPFHYWLIIMFDAVRNSRKFVQIILVLIALTFALFGMDAYQRMGAGEPAAAVVGKVEISNSRFDQALREQEYAMRDQMGEAFDRSMIENPEFRAGVLDRLINETAIRSAIIEGRIVVPDSVVQEYISKQAEFQENGHFSLTAYDVMLRSMGMTRDAYQQRIRETLAQQQLLMPVLASALAPKGSLAQWRKLESEQRTVAEWRFDNERFKAEVKLDDASVRKFYDDHPKRFEAPEQVKVEYVVLRTGDLQGQVEVTEADARQWYDSNRDSFGSPEKLRASHILVQSAEGDKSEDRAAARKKAEDLLTQVKAQPGKFAELAQKSSDDPGSASKGGDLGFFGRNVMAKPFEDAVFALKPQEISGIVETQFGFHIIQLTDKRGGVKPFEQVKAEALAQARKQAASRRFAEQADAFSDEVLKAQDALQPVAEKFGLKLEQSDWFARNHAPEGVLANPKLLAAVFSGESVRNRLNIEAIDLGDGTMVTARVLEYKPLHVQAFEEVKGVARMIAEGEAAAALAQVNGEEALEALRKGEAPAQKAAWSASRVMTRGTAGVSAAAGKQIFGVKSDVLPAYVGVKDDNGFALYRVEKIEVPQLEENEAEQKALASQYASMLGQEDLRAFIAGLRDRAGVKINQQTPVAD</sequence>
<dbReference type="Pfam" id="PF13624">
    <property type="entry name" value="SurA_N_3"/>
    <property type="match status" value="1"/>
</dbReference>
<name>A0A272ETX4_9RHOO</name>
<evidence type="ECO:0000256" key="1">
    <source>
        <dbReference type="ARBA" id="ARBA00004382"/>
    </source>
</evidence>
<evidence type="ECO:0000313" key="17">
    <source>
        <dbReference type="Proteomes" id="UP000216107"/>
    </source>
</evidence>
<evidence type="ECO:0000313" key="18">
    <source>
        <dbReference type="Proteomes" id="UP000623509"/>
    </source>
</evidence>
<evidence type="ECO:0000256" key="7">
    <source>
        <dbReference type="ARBA" id="ARBA00023186"/>
    </source>
</evidence>
<comment type="caution">
    <text evidence="16">The sequence shown here is derived from an EMBL/GenBank/DDBJ whole genome shotgun (WGS) entry which is preliminary data.</text>
</comment>
<dbReference type="InterPro" id="IPR000297">
    <property type="entry name" value="PPIase_PpiC"/>
</dbReference>
<dbReference type="InterPro" id="IPR046357">
    <property type="entry name" value="PPIase_dom_sf"/>
</dbReference>
<dbReference type="Pfam" id="PF13616">
    <property type="entry name" value="Rotamase_3"/>
    <property type="match status" value="1"/>
</dbReference>
<dbReference type="GO" id="GO:0005886">
    <property type="term" value="C:plasma membrane"/>
    <property type="evidence" value="ECO:0007669"/>
    <property type="project" value="UniProtKB-SubCell"/>
</dbReference>
<evidence type="ECO:0000256" key="4">
    <source>
        <dbReference type="ARBA" id="ARBA00022692"/>
    </source>
</evidence>
<feature type="transmembrane region" description="Helical" evidence="13">
    <location>
        <begin position="25"/>
        <end position="42"/>
    </location>
</feature>
<feature type="domain" description="PpiC" evidence="14">
    <location>
        <begin position="278"/>
        <end position="381"/>
    </location>
</feature>
<evidence type="ECO:0000256" key="13">
    <source>
        <dbReference type="SAM" id="Phobius"/>
    </source>
</evidence>
<dbReference type="AlphaFoldDB" id="A0A272ETX4"/>
<evidence type="ECO:0000256" key="9">
    <source>
        <dbReference type="ARBA" id="ARBA00038408"/>
    </source>
</evidence>
<evidence type="ECO:0000256" key="6">
    <source>
        <dbReference type="ARBA" id="ARBA00023136"/>
    </source>
</evidence>
<keyword evidence="7" id="KW-0143">Chaperone</keyword>
<evidence type="ECO:0000256" key="10">
    <source>
        <dbReference type="ARBA" id="ARBA00040743"/>
    </source>
</evidence>
<dbReference type="Gene3D" id="1.10.4030.10">
    <property type="entry name" value="Porin chaperone SurA, peptide-binding domain"/>
    <property type="match status" value="1"/>
</dbReference>
<evidence type="ECO:0000256" key="11">
    <source>
        <dbReference type="ARBA" id="ARBA00042775"/>
    </source>
</evidence>